<organism evidence="1 2">
    <name type="scientific">Lecanicillium saksenae</name>
    <dbReference type="NCBI Taxonomy" id="468837"/>
    <lineage>
        <taxon>Eukaryota</taxon>
        <taxon>Fungi</taxon>
        <taxon>Dikarya</taxon>
        <taxon>Ascomycota</taxon>
        <taxon>Pezizomycotina</taxon>
        <taxon>Sordariomycetes</taxon>
        <taxon>Hypocreomycetidae</taxon>
        <taxon>Hypocreales</taxon>
        <taxon>Cordycipitaceae</taxon>
        <taxon>Lecanicillium</taxon>
    </lineage>
</organism>
<dbReference type="Proteomes" id="UP001148737">
    <property type="component" value="Unassembled WGS sequence"/>
</dbReference>
<reference evidence="1" key="1">
    <citation type="submission" date="2022-07" db="EMBL/GenBank/DDBJ databases">
        <title>Genome Sequence of Lecanicillium saksenae.</title>
        <authorList>
            <person name="Buettner E."/>
        </authorList>
    </citation>
    <scope>NUCLEOTIDE SEQUENCE</scope>
    <source>
        <strain evidence="1">VT-O1</strain>
    </source>
</reference>
<keyword evidence="2" id="KW-1185">Reference proteome</keyword>
<accession>A0ACC1QNQ7</accession>
<dbReference type="EMBL" id="JANAKD010001285">
    <property type="protein sequence ID" value="KAJ3481145.1"/>
    <property type="molecule type" value="Genomic_DNA"/>
</dbReference>
<gene>
    <name evidence="1" type="ORF">NLG97_g7898</name>
</gene>
<comment type="caution">
    <text evidence="1">The sequence shown here is derived from an EMBL/GenBank/DDBJ whole genome shotgun (WGS) entry which is preliminary data.</text>
</comment>
<sequence length="619" mass="70818">MAVGFAQSMRLVEGIGGGSSAHHVQIHRQCGACHHAFQINERMVSLMRVDGKIKACDAKSVTPDTKCEQNRDAAVEFCKRRGCPECLVSGETATIHADCFHLFMKTCTCSTKDKLFKLWVASVAMSPWRRQAPLLLPFEPLCPARIRQIVESWRIPQIQQLPQELQDIIVSLTQGHMTWRYGVVLEQAHRLSQMKLEVPTILWALGDVIHWTRETKPIFDTEYDQNDDSMYTRIVIDSCGIKEIARIHLAGKDSMSNVLSRHQLFVFEQLSKVKKVHARFMSGRCRLIVPESDNLVLWNASMPLHFGDSLPMLQTHSYNRFTAVDTSSSFGLTFFCGMGHIVAVHAHTNQEPDAVQTWRNIYPLIQEYVEWIYVPLPEADEILGFGTRTFSDRWSSNLRPFCLLLKLKLQGVIAIGFRAMDGRVRDTIYRTSGRPFLLYNTRDMATTRLLDRNTTTTETAGVRVAAPFPRQDDIETNIQRLHRVSNFPSTEGLFFSSAPLEDLIAADTFSDPARRYCRGILLHYADGAQRSLGQCRLGVDHVVRVKNPVQMCWWPTLYTDELRRSSFKHLSVKFRDKPIKPHGEMWNEMLLIPEHRCYDMKGTLQCCSAFRYMELSVVD</sequence>
<protein>
    <submittedName>
        <fullName evidence="1">Uncharacterized protein</fullName>
    </submittedName>
</protein>
<evidence type="ECO:0000313" key="1">
    <source>
        <dbReference type="EMBL" id="KAJ3481145.1"/>
    </source>
</evidence>
<proteinExistence type="predicted"/>
<name>A0ACC1QNQ7_9HYPO</name>
<evidence type="ECO:0000313" key="2">
    <source>
        <dbReference type="Proteomes" id="UP001148737"/>
    </source>
</evidence>